<name>A0A9X1K046_9FLAO</name>
<dbReference type="PANTHER" id="PTHR10584:SF166">
    <property type="entry name" value="RIBOKINASE"/>
    <property type="match status" value="1"/>
</dbReference>
<dbReference type="PANTHER" id="PTHR10584">
    <property type="entry name" value="SUGAR KINASE"/>
    <property type="match status" value="1"/>
</dbReference>
<keyword evidence="2 4" id="KW-0418">Kinase</keyword>
<dbReference type="InterPro" id="IPR011611">
    <property type="entry name" value="PfkB_dom"/>
</dbReference>
<dbReference type="EMBL" id="JAHWDP010000003">
    <property type="protein sequence ID" value="MBW2938041.1"/>
    <property type="molecule type" value="Genomic_DNA"/>
</dbReference>
<protein>
    <submittedName>
        <fullName evidence="4">Carbohydrate kinase family protein</fullName>
    </submittedName>
</protein>
<comment type="caution">
    <text evidence="4">The sequence shown here is derived from an EMBL/GenBank/DDBJ whole genome shotgun (WGS) entry which is preliminary data.</text>
</comment>
<dbReference type="GO" id="GO:0016301">
    <property type="term" value="F:kinase activity"/>
    <property type="evidence" value="ECO:0007669"/>
    <property type="project" value="UniProtKB-KW"/>
</dbReference>
<evidence type="ECO:0000259" key="3">
    <source>
        <dbReference type="Pfam" id="PF00294"/>
    </source>
</evidence>
<evidence type="ECO:0000313" key="5">
    <source>
        <dbReference type="Proteomes" id="UP001138686"/>
    </source>
</evidence>
<dbReference type="Pfam" id="PF00294">
    <property type="entry name" value="PfkB"/>
    <property type="match status" value="1"/>
</dbReference>
<evidence type="ECO:0000313" key="4">
    <source>
        <dbReference type="EMBL" id="MBW2938041.1"/>
    </source>
</evidence>
<keyword evidence="5" id="KW-1185">Reference proteome</keyword>
<organism evidence="4 5">
    <name type="scientific">Halomarinibacterium sedimenti</name>
    <dbReference type="NCBI Taxonomy" id="2857106"/>
    <lineage>
        <taxon>Bacteria</taxon>
        <taxon>Pseudomonadati</taxon>
        <taxon>Bacteroidota</taxon>
        <taxon>Flavobacteriia</taxon>
        <taxon>Flavobacteriales</taxon>
        <taxon>Flavobacteriaceae</taxon>
        <taxon>Halomarinibacterium</taxon>
    </lineage>
</organism>
<proteinExistence type="predicted"/>
<gene>
    <name evidence="4" type="ORF">KXJ69_07980</name>
</gene>
<accession>A0A9X1K046</accession>
<keyword evidence="1" id="KW-0808">Transferase</keyword>
<sequence length="328" mass="36776">MTHYKVAVLGPIPRDHIITHNNEVIQKYGGATHTAIAISNLLENKGVVYPVTHVRKQDAQGIKDLFAPYDNIDTDYISSEADQGDVIQLKFVDQNKRIETQTAFMKPIGPEDVKPLLDCEVFVCVPVTDFEVPLETLIYIKENSNASIVFDAHGPTTALTVRGQRVTKFWVDRDLWLPYIDVLKMNLEEANCSWFQNEYSLEELEHNEEIDPEQLPKFAEYCLQHGLKALYVTLDSRGTMVYTLQNGVLHQELVPSVPVENVIDTTGCGDSFAGGIAFSLLDNPTDFIKAAQFGNAMGAQRTQGKTFEVFKSLLETKKILANTYKSSI</sequence>
<evidence type="ECO:0000256" key="2">
    <source>
        <dbReference type="ARBA" id="ARBA00022777"/>
    </source>
</evidence>
<reference evidence="4" key="1">
    <citation type="submission" date="2021-07" db="EMBL/GenBank/DDBJ databases">
        <title>Aureisphaera sp. CAU 1614 isolated from sea sediment.</title>
        <authorList>
            <person name="Kim W."/>
        </authorList>
    </citation>
    <scope>NUCLEOTIDE SEQUENCE</scope>
    <source>
        <strain evidence="4">CAU 1614</strain>
    </source>
</reference>
<dbReference type="RefSeq" id="WP_219052480.1">
    <property type="nucleotide sequence ID" value="NZ_JAHWDP010000003.1"/>
</dbReference>
<evidence type="ECO:0000256" key="1">
    <source>
        <dbReference type="ARBA" id="ARBA00022679"/>
    </source>
</evidence>
<dbReference type="Proteomes" id="UP001138686">
    <property type="component" value="Unassembled WGS sequence"/>
</dbReference>
<feature type="domain" description="Carbohydrate kinase PfkB" evidence="3">
    <location>
        <begin position="174"/>
        <end position="303"/>
    </location>
</feature>
<dbReference type="AlphaFoldDB" id="A0A9X1K046"/>